<comment type="caution">
    <text evidence="2">The sequence shown here is derived from an EMBL/GenBank/DDBJ whole genome shotgun (WGS) entry which is preliminary data.</text>
</comment>
<dbReference type="EMBL" id="REGN01006664">
    <property type="protein sequence ID" value="RNA08674.1"/>
    <property type="molecule type" value="Genomic_DNA"/>
</dbReference>
<dbReference type="AlphaFoldDB" id="A0A3M7QBY6"/>
<keyword evidence="1" id="KW-0812">Transmembrane</keyword>
<evidence type="ECO:0000256" key="1">
    <source>
        <dbReference type="SAM" id="Phobius"/>
    </source>
</evidence>
<keyword evidence="1" id="KW-1133">Transmembrane helix</keyword>
<feature type="transmembrane region" description="Helical" evidence="1">
    <location>
        <begin position="38"/>
        <end position="57"/>
    </location>
</feature>
<evidence type="ECO:0000313" key="2">
    <source>
        <dbReference type="EMBL" id="RNA08674.1"/>
    </source>
</evidence>
<accession>A0A3M7QBY6</accession>
<dbReference type="Proteomes" id="UP000276133">
    <property type="component" value="Unassembled WGS sequence"/>
</dbReference>
<gene>
    <name evidence="2" type="ORF">BpHYR1_029268</name>
</gene>
<sequence>MERVDRDHNCASIGPEIQQFAYSLSVLDRANRSKNWRFIAVVLWWLVFIVVITFWSLKVVGYWLLVSVQSSTTNSFQRPKSTNDYKYQLPTTIKVQN</sequence>
<protein>
    <submittedName>
        <fullName evidence="2">Uncharacterized protein</fullName>
    </submittedName>
</protein>
<reference evidence="2 3" key="1">
    <citation type="journal article" date="2018" name="Sci. Rep.">
        <title>Genomic signatures of local adaptation to the degree of environmental predictability in rotifers.</title>
        <authorList>
            <person name="Franch-Gras L."/>
            <person name="Hahn C."/>
            <person name="Garcia-Roger E.M."/>
            <person name="Carmona M.J."/>
            <person name="Serra M."/>
            <person name="Gomez A."/>
        </authorList>
    </citation>
    <scope>NUCLEOTIDE SEQUENCE [LARGE SCALE GENOMIC DNA]</scope>
    <source>
        <strain evidence="2">HYR1</strain>
    </source>
</reference>
<evidence type="ECO:0000313" key="3">
    <source>
        <dbReference type="Proteomes" id="UP000276133"/>
    </source>
</evidence>
<keyword evidence="1" id="KW-0472">Membrane</keyword>
<proteinExistence type="predicted"/>
<keyword evidence="3" id="KW-1185">Reference proteome</keyword>
<organism evidence="2 3">
    <name type="scientific">Brachionus plicatilis</name>
    <name type="common">Marine rotifer</name>
    <name type="synonym">Brachionus muelleri</name>
    <dbReference type="NCBI Taxonomy" id="10195"/>
    <lineage>
        <taxon>Eukaryota</taxon>
        <taxon>Metazoa</taxon>
        <taxon>Spiralia</taxon>
        <taxon>Gnathifera</taxon>
        <taxon>Rotifera</taxon>
        <taxon>Eurotatoria</taxon>
        <taxon>Monogononta</taxon>
        <taxon>Pseudotrocha</taxon>
        <taxon>Ploima</taxon>
        <taxon>Brachionidae</taxon>
        <taxon>Brachionus</taxon>
    </lineage>
</organism>
<name>A0A3M7QBY6_BRAPC</name>